<gene>
    <name evidence="1" type="ORF">GCM10023188_40920</name>
</gene>
<keyword evidence="2" id="KW-1185">Reference proteome</keyword>
<reference evidence="2" key="1">
    <citation type="journal article" date="2019" name="Int. J. Syst. Evol. Microbiol.">
        <title>The Global Catalogue of Microorganisms (GCM) 10K type strain sequencing project: providing services to taxonomists for standard genome sequencing and annotation.</title>
        <authorList>
            <consortium name="The Broad Institute Genomics Platform"/>
            <consortium name="The Broad Institute Genome Sequencing Center for Infectious Disease"/>
            <person name="Wu L."/>
            <person name="Ma J."/>
        </authorList>
    </citation>
    <scope>NUCLEOTIDE SEQUENCE [LARGE SCALE GENOMIC DNA]</scope>
    <source>
        <strain evidence="2">JCM 17926</strain>
    </source>
</reference>
<comment type="caution">
    <text evidence="1">The sequence shown here is derived from an EMBL/GenBank/DDBJ whole genome shotgun (WGS) entry which is preliminary data.</text>
</comment>
<organism evidence="1 2">
    <name type="scientific">Pontibacter saemangeumensis</name>
    <dbReference type="NCBI Taxonomy" id="1084525"/>
    <lineage>
        <taxon>Bacteria</taxon>
        <taxon>Pseudomonadati</taxon>
        <taxon>Bacteroidota</taxon>
        <taxon>Cytophagia</taxon>
        <taxon>Cytophagales</taxon>
        <taxon>Hymenobacteraceae</taxon>
        <taxon>Pontibacter</taxon>
    </lineage>
</organism>
<sequence length="76" mass="9160">MGKRQTRIFRKDIQQHLQELLQRRSVQVVLRSKVVLHGDILRLTAEELELQDRRFGKHLFPIDQIEEIIYDMEAAY</sequence>
<evidence type="ECO:0000313" key="2">
    <source>
        <dbReference type="Proteomes" id="UP001500552"/>
    </source>
</evidence>
<evidence type="ECO:0000313" key="1">
    <source>
        <dbReference type="EMBL" id="GAA4441869.1"/>
    </source>
</evidence>
<accession>A0ABP8M3N1</accession>
<dbReference type="RefSeq" id="WP_345161831.1">
    <property type="nucleotide sequence ID" value="NZ_BAABHC010000029.1"/>
</dbReference>
<dbReference type="Proteomes" id="UP001500552">
    <property type="component" value="Unassembled WGS sequence"/>
</dbReference>
<protein>
    <submittedName>
        <fullName evidence="1">Uncharacterized protein</fullName>
    </submittedName>
</protein>
<proteinExistence type="predicted"/>
<name>A0ABP8M3N1_9BACT</name>
<dbReference type="EMBL" id="BAABHC010000029">
    <property type="protein sequence ID" value="GAA4441869.1"/>
    <property type="molecule type" value="Genomic_DNA"/>
</dbReference>